<dbReference type="GO" id="GO:0005829">
    <property type="term" value="C:cytosol"/>
    <property type="evidence" value="ECO:0007669"/>
    <property type="project" value="TreeGrafter"/>
</dbReference>
<evidence type="ECO:0000256" key="4">
    <source>
        <dbReference type="ARBA" id="ARBA00022487"/>
    </source>
</evidence>
<evidence type="ECO:0000256" key="2">
    <source>
        <dbReference type="ARBA" id="ARBA00012479"/>
    </source>
</evidence>
<comment type="similarity">
    <text evidence="1">Belongs to the esterase D family.</text>
</comment>
<dbReference type="SUPFAM" id="SSF53474">
    <property type="entry name" value="alpha/beta-Hydrolases"/>
    <property type="match status" value="1"/>
</dbReference>
<organism evidence="7">
    <name type="scientific">Bionectria ochroleuca</name>
    <name type="common">Gliocladium roseum</name>
    <dbReference type="NCBI Taxonomy" id="29856"/>
    <lineage>
        <taxon>Eukaryota</taxon>
        <taxon>Fungi</taxon>
        <taxon>Dikarya</taxon>
        <taxon>Ascomycota</taxon>
        <taxon>Pezizomycotina</taxon>
        <taxon>Sordariomycetes</taxon>
        <taxon>Hypocreomycetidae</taxon>
        <taxon>Hypocreales</taxon>
        <taxon>Bionectriaceae</taxon>
        <taxon>Clonostachys</taxon>
    </lineage>
</organism>
<dbReference type="Gene3D" id="3.40.50.1820">
    <property type="entry name" value="alpha/beta hydrolase"/>
    <property type="match status" value="1"/>
</dbReference>
<dbReference type="Pfam" id="PF00756">
    <property type="entry name" value="Esterase"/>
    <property type="match status" value="1"/>
</dbReference>
<feature type="active site" description="Charge relay system" evidence="6">
    <location>
        <position position="107"/>
    </location>
</feature>
<keyword evidence="4" id="KW-0719">Serine esterase</keyword>
<dbReference type="GO" id="GO:0018738">
    <property type="term" value="F:S-formylglutathione hydrolase activity"/>
    <property type="evidence" value="ECO:0007669"/>
    <property type="project" value="UniProtKB-EC"/>
</dbReference>
<sequence length="163" mass="17981">MESYVSKELPSVVFNEFKEIDSSRVSISGHSMGGHGALTLYLKNPGAYKSVSAWAPISNPVNAPWGQKAFSGYLGEDKEEWKKHDASELVKGWKGPLNALVDVGTGDNFYKQSQLLPENLEKAAKDAGVGGLEVRYQDGYDHSYFFISTFGADHLKHHAKFLL</sequence>
<protein>
    <recommendedName>
        <fullName evidence="3">S-formylglutathione hydrolase</fullName>
        <ecNumber evidence="2">3.1.2.12</ecNumber>
    </recommendedName>
</protein>
<dbReference type="GO" id="GO:0052689">
    <property type="term" value="F:carboxylic ester hydrolase activity"/>
    <property type="evidence" value="ECO:0007669"/>
    <property type="project" value="UniProtKB-KW"/>
</dbReference>
<dbReference type="AlphaFoldDB" id="A0A0B7JQ78"/>
<feature type="active site" description="Charge relay system" evidence="6">
    <location>
        <position position="142"/>
    </location>
</feature>
<dbReference type="PANTHER" id="PTHR10061:SF0">
    <property type="entry name" value="S-FORMYLGLUTATHIONE HYDROLASE"/>
    <property type="match status" value="1"/>
</dbReference>
<accession>A0A0B7JQ78</accession>
<gene>
    <name evidence="7" type="ORF">BN869_000001487_1</name>
</gene>
<dbReference type="PANTHER" id="PTHR10061">
    <property type="entry name" value="S-FORMYLGLUTATHIONE HYDROLASE"/>
    <property type="match status" value="1"/>
</dbReference>
<evidence type="ECO:0000313" key="7">
    <source>
        <dbReference type="EMBL" id="CEO45432.1"/>
    </source>
</evidence>
<dbReference type="GO" id="GO:0046294">
    <property type="term" value="P:formaldehyde catabolic process"/>
    <property type="evidence" value="ECO:0007669"/>
    <property type="project" value="InterPro"/>
</dbReference>
<evidence type="ECO:0000256" key="6">
    <source>
        <dbReference type="PIRSR" id="PIRSR614186-1"/>
    </source>
</evidence>
<name>A0A0B7JQ78_BIOOC</name>
<dbReference type="InterPro" id="IPR014186">
    <property type="entry name" value="S-formylglutathione_hydrol"/>
</dbReference>
<dbReference type="EMBL" id="CDPU01000002">
    <property type="protein sequence ID" value="CEO45432.1"/>
    <property type="molecule type" value="Genomic_DNA"/>
</dbReference>
<keyword evidence="5" id="KW-0378">Hydrolase</keyword>
<dbReference type="InterPro" id="IPR029058">
    <property type="entry name" value="AB_hydrolase_fold"/>
</dbReference>
<evidence type="ECO:0000256" key="3">
    <source>
        <dbReference type="ARBA" id="ARBA00016774"/>
    </source>
</evidence>
<evidence type="ECO:0000256" key="1">
    <source>
        <dbReference type="ARBA" id="ARBA00005622"/>
    </source>
</evidence>
<proteinExistence type="inferred from homology"/>
<dbReference type="EC" id="3.1.2.12" evidence="2"/>
<evidence type="ECO:0000256" key="5">
    <source>
        <dbReference type="ARBA" id="ARBA00022801"/>
    </source>
</evidence>
<dbReference type="InterPro" id="IPR000801">
    <property type="entry name" value="Esterase-like"/>
</dbReference>
<reference evidence="7" key="1">
    <citation type="submission" date="2015-01" db="EMBL/GenBank/DDBJ databases">
        <authorList>
            <person name="Durling Mikael"/>
        </authorList>
    </citation>
    <scope>NUCLEOTIDE SEQUENCE</scope>
</reference>
<feature type="active site" description="Charge relay system" evidence="6">
    <location>
        <position position="31"/>
    </location>
</feature>